<dbReference type="CDD" id="cd00130">
    <property type="entry name" value="PAS"/>
    <property type="match status" value="1"/>
</dbReference>
<dbReference type="PANTHER" id="PTHR43156">
    <property type="entry name" value="STAGE II SPORULATION PROTEIN E-RELATED"/>
    <property type="match status" value="1"/>
</dbReference>
<comment type="caution">
    <text evidence="4">The sequence shown here is derived from an EMBL/GenBank/DDBJ whole genome shotgun (WGS) entry which is preliminary data.</text>
</comment>
<dbReference type="Pfam" id="PF08448">
    <property type="entry name" value="PAS_4"/>
    <property type="match status" value="1"/>
</dbReference>
<protein>
    <submittedName>
        <fullName evidence="4">SpoIIE family protein phosphatase</fullName>
    </submittedName>
</protein>
<dbReference type="InterPro" id="IPR003018">
    <property type="entry name" value="GAF"/>
</dbReference>
<reference evidence="5" key="1">
    <citation type="journal article" date="2019" name="Int. J. Syst. Evol. Microbiol.">
        <title>The Global Catalogue of Microorganisms (GCM) 10K type strain sequencing project: providing services to taxonomists for standard genome sequencing and annotation.</title>
        <authorList>
            <consortium name="The Broad Institute Genomics Platform"/>
            <consortium name="The Broad Institute Genome Sequencing Center for Infectious Disease"/>
            <person name="Wu L."/>
            <person name="Ma J."/>
        </authorList>
    </citation>
    <scope>NUCLEOTIDE SEQUENCE [LARGE SCALE GENOMIC DNA]</scope>
    <source>
        <strain evidence="5">JCM 6305</strain>
    </source>
</reference>
<dbReference type="RefSeq" id="WP_344321642.1">
    <property type="nucleotide sequence ID" value="NZ_BAAASZ010000017.1"/>
</dbReference>
<dbReference type="InterPro" id="IPR001932">
    <property type="entry name" value="PPM-type_phosphatase-like_dom"/>
</dbReference>
<feature type="region of interest" description="Disordered" evidence="2">
    <location>
        <begin position="566"/>
        <end position="624"/>
    </location>
</feature>
<dbReference type="SMART" id="SM00091">
    <property type="entry name" value="PAS"/>
    <property type="match status" value="1"/>
</dbReference>
<dbReference type="InterPro" id="IPR035965">
    <property type="entry name" value="PAS-like_dom_sf"/>
</dbReference>
<evidence type="ECO:0000313" key="5">
    <source>
        <dbReference type="Proteomes" id="UP001501638"/>
    </source>
</evidence>
<dbReference type="Gene3D" id="3.60.40.10">
    <property type="entry name" value="PPM-type phosphatase domain"/>
    <property type="match status" value="1"/>
</dbReference>
<dbReference type="InterPro" id="IPR000014">
    <property type="entry name" value="PAS"/>
</dbReference>
<proteinExistence type="predicted"/>
<evidence type="ECO:0000313" key="4">
    <source>
        <dbReference type="EMBL" id="GAA2435625.1"/>
    </source>
</evidence>
<dbReference type="InterPro" id="IPR029016">
    <property type="entry name" value="GAF-like_dom_sf"/>
</dbReference>
<keyword evidence="5" id="KW-1185">Reference proteome</keyword>
<dbReference type="EMBL" id="BAAASZ010000017">
    <property type="protein sequence ID" value="GAA2435625.1"/>
    <property type="molecule type" value="Genomic_DNA"/>
</dbReference>
<dbReference type="Pfam" id="PF07228">
    <property type="entry name" value="SpoIIE"/>
    <property type="match status" value="1"/>
</dbReference>
<dbReference type="Gene3D" id="3.30.450.20">
    <property type="entry name" value="PAS domain"/>
    <property type="match status" value="1"/>
</dbReference>
<accession>A0ABP5WXZ9</accession>
<dbReference type="Pfam" id="PF13492">
    <property type="entry name" value="GAF_3"/>
    <property type="match status" value="1"/>
</dbReference>
<dbReference type="SUPFAM" id="SSF55785">
    <property type="entry name" value="PYP-like sensor domain (PAS domain)"/>
    <property type="match status" value="1"/>
</dbReference>
<keyword evidence="1" id="KW-0378">Hydrolase</keyword>
<dbReference type="PANTHER" id="PTHR43156:SF2">
    <property type="entry name" value="STAGE II SPORULATION PROTEIN E"/>
    <property type="match status" value="1"/>
</dbReference>
<evidence type="ECO:0000259" key="3">
    <source>
        <dbReference type="PROSITE" id="PS50112"/>
    </source>
</evidence>
<name>A0ABP5WXZ9_9ACTN</name>
<evidence type="ECO:0000256" key="2">
    <source>
        <dbReference type="SAM" id="MobiDB-lite"/>
    </source>
</evidence>
<dbReference type="SUPFAM" id="SSF55781">
    <property type="entry name" value="GAF domain-like"/>
    <property type="match status" value="1"/>
</dbReference>
<feature type="compositionally biased region" description="Basic and acidic residues" evidence="2">
    <location>
        <begin position="607"/>
        <end position="624"/>
    </location>
</feature>
<dbReference type="InterPro" id="IPR052016">
    <property type="entry name" value="Bact_Sigma-Reg"/>
</dbReference>
<dbReference type="InterPro" id="IPR013656">
    <property type="entry name" value="PAS_4"/>
</dbReference>
<dbReference type="InterPro" id="IPR036457">
    <property type="entry name" value="PPM-type-like_dom_sf"/>
</dbReference>
<dbReference type="NCBIfam" id="TIGR00229">
    <property type="entry name" value="sensory_box"/>
    <property type="match status" value="1"/>
</dbReference>
<sequence>MNAIDRAREPGVLRAVFDGLGSGVFAADSEGRIIAANPRAVQIVARPVEEMLGRDMHDLLHRNADGSPFPRERCRTVAVLAGGRPAEGSDEFLLRGDGTTVPIIWAAAPLRLEGEPDGVVFVFHDFSVRKAAEEQTEAHLAALESLTARLTLVSEISSVLISSLDISQVLRRLGRLLVPELADWTAVDVYTGQSGELRRLAVHSEDDPVTARALEGPLPPLPEFSGSLLARALRGSGPVVLDADELEHGPGTPLDTAHRRMFERLGGRSAVVVPLLGRRQVFGVLTAARGKDSPEYGDDEAMVLDDIGRRAGLAMDNARLFDQQRHVAETMQRQLLTPLPQTDHLRMAARYRPAQAAAEIGGDWYDAFLLADGSTTMVIGDVVGHDLQAAAHMAEVRNMLRALAWDRQEPPSLIMRRLDEAMTNTSDAPMATVVFARIEGTEGGPWWLHWVNAGHPPPLLVTHDGRTRYLERSHGPLLGMSSTLNLGTSWPDAREQLPPRSTVLFYTDGLVESRTRPIDTGMDLLCRHAAALARRDVEDFCDELLERMDPRGDDVALLALRLPPYGAGAEGDDTPPPRGRAHSPAAHNRSAPGAEALGADDVFTDAPRGDDRTHPSRGDDRPSS</sequence>
<dbReference type="Gene3D" id="3.30.450.40">
    <property type="match status" value="1"/>
</dbReference>
<dbReference type="SMART" id="SM00065">
    <property type="entry name" value="GAF"/>
    <property type="match status" value="1"/>
</dbReference>
<dbReference type="PROSITE" id="PS50112">
    <property type="entry name" value="PAS"/>
    <property type="match status" value="1"/>
</dbReference>
<feature type="domain" description="PAS" evidence="3">
    <location>
        <begin position="9"/>
        <end position="61"/>
    </location>
</feature>
<dbReference type="SMART" id="SM00331">
    <property type="entry name" value="PP2C_SIG"/>
    <property type="match status" value="1"/>
</dbReference>
<dbReference type="Proteomes" id="UP001501638">
    <property type="component" value="Unassembled WGS sequence"/>
</dbReference>
<dbReference type="SUPFAM" id="SSF81606">
    <property type="entry name" value="PP2C-like"/>
    <property type="match status" value="1"/>
</dbReference>
<organism evidence="4 5">
    <name type="scientific">Streptomyces macrosporus</name>
    <dbReference type="NCBI Taxonomy" id="44032"/>
    <lineage>
        <taxon>Bacteria</taxon>
        <taxon>Bacillati</taxon>
        <taxon>Actinomycetota</taxon>
        <taxon>Actinomycetes</taxon>
        <taxon>Kitasatosporales</taxon>
        <taxon>Streptomycetaceae</taxon>
        <taxon>Streptomyces</taxon>
    </lineage>
</organism>
<gene>
    <name evidence="4" type="ORF">GCM10010405_18400</name>
</gene>
<evidence type="ECO:0000256" key="1">
    <source>
        <dbReference type="ARBA" id="ARBA00022801"/>
    </source>
</evidence>